<dbReference type="PANTHER" id="PTHR45856:SF24">
    <property type="entry name" value="FUNGAL LIPASE-LIKE DOMAIN-CONTAINING PROTEIN"/>
    <property type="match status" value="1"/>
</dbReference>
<evidence type="ECO:0000256" key="1">
    <source>
        <dbReference type="SAM" id="MobiDB-lite"/>
    </source>
</evidence>
<gene>
    <name evidence="3" type="ORF">SARC_03616</name>
</gene>
<accession>A0A0L0G560</accession>
<evidence type="ECO:0000313" key="3">
    <source>
        <dbReference type="EMBL" id="KNC84160.1"/>
    </source>
</evidence>
<sequence>MVVASFRGTQTMTNWINNLKAVYVSARKSGFGDEFKGCKLHLGFWATFNSIGRECVDEIARLHEVHPDYEVFVCGHSLGGAMATYCTLQVALRGVPVQGYTFGQPRTGNAKWARLFNKRVTRFYRIVNNYDVVPHLPGTAMGFAHVGAELWFSSGVAGSKLKKNPLHVHGPVADKFSLQQLRDTCSARAPFWKLIVIDHLVYYERVQGKSRVEGEPIPDEPVKEDGRLVLVSDTLVSSIMNPAFNVLLLVYTSHDQAHSHTHTATPDDGATEGPKPNRWTSLTYALRSLVATSDHDKRNRSARSLIKQCTRHFQHDDSFRVAQIDASKNQVFAVDCQGIYPALWFIPGGGSPSETTPKRISADNQVPRVDSEIISFDELLVCIAKHRQDVSKASEMDMKDFTAQRVVEDKSMVPPDDTDTTDMSDTSDTIGTSDTGDTIVTETRTQAGVATEVEGLR</sequence>
<feature type="compositionally biased region" description="Low complexity" evidence="1">
    <location>
        <begin position="423"/>
        <end position="441"/>
    </location>
</feature>
<dbReference type="GO" id="GO:0006629">
    <property type="term" value="P:lipid metabolic process"/>
    <property type="evidence" value="ECO:0007669"/>
    <property type="project" value="InterPro"/>
</dbReference>
<proteinExistence type="predicted"/>
<organism evidence="3 4">
    <name type="scientific">Sphaeroforma arctica JP610</name>
    <dbReference type="NCBI Taxonomy" id="667725"/>
    <lineage>
        <taxon>Eukaryota</taxon>
        <taxon>Ichthyosporea</taxon>
        <taxon>Ichthyophonida</taxon>
        <taxon>Sphaeroforma</taxon>
    </lineage>
</organism>
<dbReference type="AlphaFoldDB" id="A0A0L0G560"/>
<dbReference type="eggNOG" id="KOG4569">
    <property type="taxonomic scope" value="Eukaryota"/>
</dbReference>
<dbReference type="Proteomes" id="UP000054560">
    <property type="component" value="Unassembled WGS sequence"/>
</dbReference>
<dbReference type="OrthoDB" id="438440at2759"/>
<dbReference type="Pfam" id="PF01764">
    <property type="entry name" value="Lipase_3"/>
    <property type="match status" value="1"/>
</dbReference>
<dbReference type="SUPFAM" id="SSF53474">
    <property type="entry name" value="alpha/beta-Hydrolases"/>
    <property type="match status" value="1"/>
</dbReference>
<feature type="domain" description="Fungal lipase-type" evidence="2">
    <location>
        <begin position="3"/>
        <end position="139"/>
    </location>
</feature>
<dbReference type="InterPro" id="IPR029058">
    <property type="entry name" value="AB_hydrolase_fold"/>
</dbReference>
<evidence type="ECO:0000313" key="4">
    <source>
        <dbReference type="Proteomes" id="UP000054560"/>
    </source>
</evidence>
<evidence type="ECO:0000259" key="2">
    <source>
        <dbReference type="Pfam" id="PF01764"/>
    </source>
</evidence>
<dbReference type="PANTHER" id="PTHR45856">
    <property type="entry name" value="ALPHA/BETA-HYDROLASES SUPERFAMILY PROTEIN"/>
    <property type="match status" value="1"/>
</dbReference>
<dbReference type="InterPro" id="IPR002921">
    <property type="entry name" value="Fungal_lipase-type"/>
</dbReference>
<feature type="region of interest" description="Disordered" evidence="1">
    <location>
        <begin position="407"/>
        <end position="457"/>
    </location>
</feature>
<protein>
    <recommendedName>
        <fullName evidence="2">Fungal lipase-type domain-containing protein</fullName>
    </recommendedName>
</protein>
<name>A0A0L0G560_9EUKA</name>
<keyword evidence="4" id="KW-1185">Reference proteome</keyword>
<dbReference type="Gene3D" id="3.40.50.1820">
    <property type="entry name" value="alpha/beta hydrolase"/>
    <property type="match status" value="1"/>
</dbReference>
<dbReference type="CDD" id="cd00519">
    <property type="entry name" value="Lipase_3"/>
    <property type="match status" value="1"/>
</dbReference>
<dbReference type="GeneID" id="25904120"/>
<reference evidence="3 4" key="1">
    <citation type="submission" date="2011-02" db="EMBL/GenBank/DDBJ databases">
        <title>The Genome Sequence of Sphaeroforma arctica JP610.</title>
        <authorList>
            <consortium name="The Broad Institute Genome Sequencing Platform"/>
            <person name="Russ C."/>
            <person name="Cuomo C."/>
            <person name="Young S.K."/>
            <person name="Zeng Q."/>
            <person name="Gargeya S."/>
            <person name="Alvarado L."/>
            <person name="Berlin A."/>
            <person name="Chapman S.B."/>
            <person name="Chen Z."/>
            <person name="Freedman E."/>
            <person name="Gellesch M."/>
            <person name="Goldberg J."/>
            <person name="Griggs A."/>
            <person name="Gujja S."/>
            <person name="Heilman E."/>
            <person name="Heiman D."/>
            <person name="Howarth C."/>
            <person name="Mehta T."/>
            <person name="Neiman D."/>
            <person name="Pearson M."/>
            <person name="Roberts A."/>
            <person name="Saif S."/>
            <person name="Shea T."/>
            <person name="Shenoy N."/>
            <person name="Sisk P."/>
            <person name="Stolte C."/>
            <person name="Sykes S."/>
            <person name="White J."/>
            <person name="Yandava C."/>
            <person name="Burger G."/>
            <person name="Gray M.W."/>
            <person name="Holland P.W.H."/>
            <person name="King N."/>
            <person name="Lang F.B.F."/>
            <person name="Roger A.J."/>
            <person name="Ruiz-Trillo I."/>
            <person name="Haas B."/>
            <person name="Nusbaum C."/>
            <person name="Birren B."/>
        </authorList>
    </citation>
    <scope>NUCLEOTIDE SEQUENCE [LARGE SCALE GENOMIC DNA]</scope>
    <source>
        <strain evidence="3 4">JP610</strain>
    </source>
</reference>
<dbReference type="RefSeq" id="XP_014158062.1">
    <property type="nucleotide sequence ID" value="XM_014302587.1"/>
</dbReference>
<dbReference type="InterPro" id="IPR051218">
    <property type="entry name" value="Sec_MonoDiacylglyc_Lipase"/>
</dbReference>
<dbReference type="EMBL" id="KQ241783">
    <property type="protein sequence ID" value="KNC84160.1"/>
    <property type="molecule type" value="Genomic_DNA"/>
</dbReference>